<feature type="transmembrane region" description="Helical" evidence="1">
    <location>
        <begin position="47"/>
        <end position="67"/>
    </location>
</feature>
<name>A0A5E7A4D3_PSEFL</name>
<evidence type="ECO:0000313" key="3">
    <source>
        <dbReference type="Proteomes" id="UP000381093"/>
    </source>
</evidence>
<keyword evidence="1" id="KW-0812">Transmembrane</keyword>
<accession>A0A5E7A4D3</accession>
<reference evidence="2 3" key="1">
    <citation type="submission" date="2019-09" db="EMBL/GenBank/DDBJ databases">
        <authorList>
            <person name="Chandra G."/>
            <person name="Truman W A."/>
        </authorList>
    </citation>
    <scope>NUCLEOTIDE SEQUENCE [LARGE SCALE GENOMIC DNA]</scope>
    <source>
        <strain evidence="2">PS710</strain>
    </source>
</reference>
<feature type="transmembrane region" description="Helical" evidence="1">
    <location>
        <begin position="12"/>
        <end position="35"/>
    </location>
</feature>
<dbReference type="AlphaFoldDB" id="A0A5E7A4D3"/>
<dbReference type="EMBL" id="CABVHW010000001">
    <property type="protein sequence ID" value="VVN73818.1"/>
    <property type="molecule type" value="Genomic_DNA"/>
</dbReference>
<dbReference type="Proteomes" id="UP000381093">
    <property type="component" value="Unassembled WGS sequence"/>
</dbReference>
<keyword evidence="1" id="KW-0472">Membrane</keyword>
<sequence length="178" mass="19981">MLNKMSAELQKNPLVLVIMFVISLTSGVLCLFLGWKQFYTDYLSKSLTIPIWLALAITITIFALLALRSTASKNKAPEELKIIEGKEFGVQRVKLDGYHFKRCSFNRSELVISGRAAFSLTHNQITGSHFTFSDEAAVTLQILTMMYTDEGFRPMIEETFTSIRSGANNQSPIITPHP</sequence>
<keyword evidence="1" id="KW-1133">Transmembrane helix</keyword>
<evidence type="ECO:0000256" key="1">
    <source>
        <dbReference type="SAM" id="Phobius"/>
    </source>
</evidence>
<evidence type="ECO:0000313" key="2">
    <source>
        <dbReference type="EMBL" id="VVN73818.1"/>
    </source>
</evidence>
<protein>
    <submittedName>
        <fullName evidence="2">Uncharacterized protein</fullName>
    </submittedName>
</protein>
<proteinExistence type="predicted"/>
<organism evidence="2 3">
    <name type="scientific">Pseudomonas fluorescens</name>
    <dbReference type="NCBI Taxonomy" id="294"/>
    <lineage>
        <taxon>Bacteria</taxon>
        <taxon>Pseudomonadati</taxon>
        <taxon>Pseudomonadota</taxon>
        <taxon>Gammaproteobacteria</taxon>
        <taxon>Pseudomonadales</taxon>
        <taxon>Pseudomonadaceae</taxon>
        <taxon>Pseudomonas</taxon>
    </lineage>
</organism>
<dbReference type="RefSeq" id="WP_150763107.1">
    <property type="nucleotide sequence ID" value="NZ_CABVHW010000001.1"/>
</dbReference>
<gene>
    <name evidence="2" type="ORF">PS710_00609</name>
</gene>